<comment type="caution">
    <text evidence="2">The sequence shown here is derived from an EMBL/GenBank/DDBJ whole genome shotgun (WGS) entry which is preliminary data.</text>
</comment>
<gene>
    <name evidence="2" type="ORF">SOASR030_08880</name>
</gene>
<evidence type="ECO:0000313" key="3">
    <source>
        <dbReference type="Proteomes" id="UP001058124"/>
    </source>
</evidence>
<feature type="signal peptide" evidence="1">
    <location>
        <begin position="1"/>
        <end position="21"/>
    </location>
</feature>
<proteinExistence type="predicted"/>
<evidence type="ECO:0000256" key="1">
    <source>
        <dbReference type="SAM" id="SignalP"/>
    </source>
</evidence>
<dbReference type="AlphaFoldDB" id="A0AAV5MY60"/>
<keyword evidence="3" id="KW-1185">Reference proteome</keyword>
<keyword evidence="1" id="KW-0732">Signal</keyword>
<accession>A0AAV5MY60</accession>
<feature type="chain" id="PRO_5043887644" description="YD repeat-containing protein" evidence="1">
    <location>
        <begin position="22"/>
        <end position="287"/>
    </location>
</feature>
<protein>
    <recommendedName>
        <fullName evidence="4">YD repeat-containing protein</fullName>
    </recommendedName>
</protein>
<name>A0AAV5MY60_9GAMM</name>
<evidence type="ECO:0008006" key="4">
    <source>
        <dbReference type="Google" id="ProtNLM"/>
    </source>
</evidence>
<reference evidence="2" key="1">
    <citation type="submission" date="2022-06" db="EMBL/GenBank/DDBJ databases">
        <title>Draft genome sequences of Leminorella grimontii str. JCM5902.</title>
        <authorList>
            <person name="Wakabayashi Y."/>
            <person name="Kojima K."/>
        </authorList>
    </citation>
    <scope>NUCLEOTIDE SEQUENCE</scope>
    <source>
        <strain evidence="2">JCM 5902</strain>
    </source>
</reference>
<dbReference type="Proteomes" id="UP001058124">
    <property type="component" value="Unassembled WGS sequence"/>
</dbReference>
<evidence type="ECO:0000313" key="2">
    <source>
        <dbReference type="EMBL" id="GKX54776.1"/>
    </source>
</evidence>
<sequence length="287" mass="31806">MKHSLIAIALGAAFFSGTALADIPCDEAVIKYRQLNADILGKSLPQGHPRSVETTISNRSENGESTMSDEVNYDACGRLTSGRERINSVTFSSSGSTIKVEGSAHMRAHPNGWKYDIAMTTSVEEAGKQQIGQINSQGFYALNEQGWISVYKNTITTGLSGQSKSTIATSHYRINDKNQLVFSQTDKGLDRGEVRYTYNSNGQPEFIVSQKKQISTVYDANGRNLAFFSITLYPWALISASGRCQEWDKQDNCTLVKHSEIEIGKKGQGTSRNLETRTVYRYWDDAK</sequence>
<dbReference type="RefSeq" id="WP_134389035.1">
    <property type="nucleotide sequence ID" value="NZ_BRLH01000001.1"/>
</dbReference>
<organism evidence="2 3">
    <name type="scientific">Leminorella grimontii</name>
    <dbReference type="NCBI Taxonomy" id="82981"/>
    <lineage>
        <taxon>Bacteria</taxon>
        <taxon>Pseudomonadati</taxon>
        <taxon>Pseudomonadota</taxon>
        <taxon>Gammaproteobacteria</taxon>
        <taxon>Enterobacterales</taxon>
        <taxon>Budviciaceae</taxon>
        <taxon>Leminorella</taxon>
    </lineage>
</organism>
<dbReference type="EMBL" id="BRLH01000001">
    <property type="protein sequence ID" value="GKX54776.1"/>
    <property type="molecule type" value="Genomic_DNA"/>
</dbReference>